<evidence type="ECO:0000256" key="2">
    <source>
        <dbReference type="ARBA" id="ARBA00022448"/>
    </source>
</evidence>
<dbReference type="PROSITE" id="PS00211">
    <property type="entry name" value="ABC_TRANSPORTER_1"/>
    <property type="match status" value="1"/>
</dbReference>
<gene>
    <name evidence="11" type="ORF">H1P_10020</name>
</gene>
<feature type="transmembrane region" description="Helical" evidence="8">
    <location>
        <begin position="269"/>
        <end position="288"/>
    </location>
</feature>
<dbReference type="PROSITE" id="PS50929">
    <property type="entry name" value="ABC_TM1F"/>
    <property type="match status" value="1"/>
</dbReference>
<keyword evidence="5" id="KW-0067">ATP-binding</keyword>
<dbReference type="Pfam" id="PF06472">
    <property type="entry name" value="ABC_membrane_2"/>
    <property type="match status" value="1"/>
</dbReference>
<evidence type="ECO:0000256" key="1">
    <source>
        <dbReference type="ARBA" id="ARBA00004651"/>
    </source>
</evidence>
<dbReference type="InterPro" id="IPR003439">
    <property type="entry name" value="ABC_transporter-like_ATP-bd"/>
</dbReference>
<dbReference type="Pfam" id="PF00005">
    <property type="entry name" value="ABC_tran"/>
    <property type="match status" value="1"/>
</dbReference>
<dbReference type="CDD" id="cd03223">
    <property type="entry name" value="ABCD_peroxisomal_ALDP"/>
    <property type="match status" value="1"/>
</dbReference>
<dbReference type="PROSITE" id="PS50893">
    <property type="entry name" value="ABC_TRANSPORTER_2"/>
    <property type="match status" value="1"/>
</dbReference>
<dbReference type="RefSeq" id="WP_144862893.1">
    <property type="nucleotide sequence ID" value="NZ_LR213766.1"/>
</dbReference>
<dbReference type="Gene3D" id="1.20.1560.10">
    <property type="entry name" value="ABC transporter type 1, transmembrane domain"/>
    <property type="match status" value="1"/>
</dbReference>
<dbReference type="PANTHER" id="PTHR11384:SF59">
    <property type="entry name" value="LYSOSOMAL COBALAMIN TRANSPORTER ABCD4"/>
    <property type="match status" value="1"/>
</dbReference>
<evidence type="ECO:0000256" key="6">
    <source>
        <dbReference type="ARBA" id="ARBA00022989"/>
    </source>
</evidence>
<dbReference type="Gene3D" id="3.40.50.300">
    <property type="entry name" value="P-loop containing nucleotide triphosphate hydrolases"/>
    <property type="match status" value="1"/>
</dbReference>
<sequence length="572" mass="64984">MNRFNLKVFTRFWAIAKLYWWGDEKKGAFALLGLLFVLLIAYTQLSVVLTQQQGAIISSLSAKDAARFWRTIQIFLGVLVVYVPLFAGFSYVQSRLGMYWRRWLTHNFLGRYFQNRGFYELGNFNTDIDNPDQRIAEDIKGFTQDSLRFILIIIQSIFQVVAFSFVLWSISPNLVFLLVGYSLLGTVVAVIFFGKKLVGIRFDQLKKEANFRFGLIRVRENSESIAFYQGEAQESGKLRQIFDTVFRNFNLLILWQELYFGLFTNAYEFLPYVIPAIIVAPAVLAGDFEVGKVTEAQSAFARVFFSLNIIVSSFESLTAFVASIDRLDTFAEYLESIDKVSANGDLERPTIDTSNSDRLGVKHLTLQTPNYQQTLIKNLSLNVEPHTGLLIMGPSGCGKSSFLRAIAGLWNSGTGSITRPELEEMLFLPQKPYMILGTLRNQLTYPHDSSEISDPELEKVLKKVNLPDLAERFGGLDAEKDWADVLSLGEQQRLAFARILINKPRYVILDEATSALDLANEAGLYSHLKQVEATFVSVGHRPTLAQYHHRILRFLDKDNWSIEDAPQLKQSK</sequence>
<feature type="transmembrane region" description="Helical" evidence="8">
    <location>
        <begin position="68"/>
        <end position="92"/>
    </location>
</feature>
<keyword evidence="2" id="KW-0813">Transport</keyword>
<feature type="transmembrane region" description="Helical" evidence="8">
    <location>
        <begin position="174"/>
        <end position="194"/>
    </location>
</feature>
<evidence type="ECO:0000259" key="9">
    <source>
        <dbReference type="PROSITE" id="PS50893"/>
    </source>
</evidence>
<dbReference type="SUPFAM" id="SSF52540">
    <property type="entry name" value="P-loop containing nucleoside triphosphate hydrolases"/>
    <property type="match status" value="1"/>
</dbReference>
<keyword evidence="7 8" id="KW-0472">Membrane</keyword>
<keyword evidence="3 8" id="KW-0812">Transmembrane</keyword>
<dbReference type="InterPro" id="IPR017871">
    <property type="entry name" value="ABC_transporter-like_CS"/>
</dbReference>
<dbReference type="GO" id="GO:0005524">
    <property type="term" value="F:ATP binding"/>
    <property type="evidence" value="ECO:0007669"/>
    <property type="project" value="UniProtKB-KW"/>
</dbReference>
<dbReference type="InterPro" id="IPR011527">
    <property type="entry name" value="ABC1_TM_dom"/>
</dbReference>
<evidence type="ECO:0000256" key="4">
    <source>
        <dbReference type="ARBA" id="ARBA00022741"/>
    </source>
</evidence>
<name>A0A563VIR2_9CYAN</name>
<feature type="transmembrane region" description="Helical" evidence="8">
    <location>
        <begin position="27"/>
        <end position="48"/>
    </location>
</feature>
<dbReference type="OrthoDB" id="9810134at2"/>
<organism evidence="11 12">
    <name type="scientific">Hyella patelloides LEGE 07179</name>
    <dbReference type="NCBI Taxonomy" id="945734"/>
    <lineage>
        <taxon>Bacteria</taxon>
        <taxon>Bacillati</taxon>
        <taxon>Cyanobacteriota</taxon>
        <taxon>Cyanophyceae</taxon>
        <taxon>Pleurocapsales</taxon>
        <taxon>Hyellaceae</taxon>
        <taxon>Hyella</taxon>
    </lineage>
</organism>
<evidence type="ECO:0000256" key="8">
    <source>
        <dbReference type="SAM" id="Phobius"/>
    </source>
</evidence>
<dbReference type="Proteomes" id="UP000320055">
    <property type="component" value="Unassembled WGS sequence"/>
</dbReference>
<dbReference type="InterPro" id="IPR027417">
    <property type="entry name" value="P-loop_NTPase"/>
</dbReference>
<dbReference type="PANTHER" id="PTHR11384">
    <property type="entry name" value="ATP-BINDING CASSETTE, SUB-FAMILY D MEMBER"/>
    <property type="match status" value="1"/>
</dbReference>
<dbReference type="InterPro" id="IPR050835">
    <property type="entry name" value="ABC_transporter_sub-D"/>
</dbReference>
<dbReference type="SMART" id="SM00382">
    <property type="entry name" value="AAA"/>
    <property type="match status" value="1"/>
</dbReference>
<keyword evidence="6 8" id="KW-1133">Transmembrane helix</keyword>
<dbReference type="GO" id="GO:0140359">
    <property type="term" value="F:ABC-type transporter activity"/>
    <property type="evidence" value="ECO:0007669"/>
    <property type="project" value="InterPro"/>
</dbReference>
<evidence type="ECO:0000256" key="5">
    <source>
        <dbReference type="ARBA" id="ARBA00022840"/>
    </source>
</evidence>
<evidence type="ECO:0000256" key="3">
    <source>
        <dbReference type="ARBA" id="ARBA00022692"/>
    </source>
</evidence>
<dbReference type="AlphaFoldDB" id="A0A563VIR2"/>
<dbReference type="InterPro" id="IPR003593">
    <property type="entry name" value="AAA+_ATPase"/>
</dbReference>
<dbReference type="SUPFAM" id="SSF90123">
    <property type="entry name" value="ABC transporter transmembrane region"/>
    <property type="match status" value="1"/>
</dbReference>
<dbReference type="GO" id="GO:0005886">
    <property type="term" value="C:plasma membrane"/>
    <property type="evidence" value="ECO:0007669"/>
    <property type="project" value="UniProtKB-SubCell"/>
</dbReference>
<comment type="subcellular location">
    <subcellularLocation>
        <location evidence="1">Cell membrane</location>
        <topology evidence="1">Multi-pass membrane protein</topology>
    </subcellularLocation>
</comment>
<accession>A0A563VIR2</accession>
<dbReference type="InterPro" id="IPR036640">
    <property type="entry name" value="ABC1_TM_sf"/>
</dbReference>
<reference evidence="11 12" key="1">
    <citation type="submission" date="2019-01" db="EMBL/GenBank/DDBJ databases">
        <authorList>
            <person name="Brito A."/>
        </authorList>
    </citation>
    <scope>NUCLEOTIDE SEQUENCE [LARGE SCALE GENOMIC DNA]</scope>
    <source>
        <strain evidence="11">1</strain>
    </source>
</reference>
<evidence type="ECO:0000313" key="12">
    <source>
        <dbReference type="Proteomes" id="UP000320055"/>
    </source>
</evidence>
<evidence type="ECO:0000313" key="11">
    <source>
        <dbReference type="EMBL" id="VEP11235.1"/>
    </source>
</evidence>
<evidence type="ECO:0000256" key="7">
    <source>
        <dbReference type="ARBA" id="ARBA00023136"/>
    </source>
</evidence>
<feature type="domain" description="ABC transporter" evidence="9">
    <location>
        <begin position="359"/>
        <end position="572"/>
    </location>
</feature>
<evidence type="ECO:0000259" key="10">
    <source>
        <dbReference type="PROSITE" id="PS50929"/>
    </source>
</evidence>
<keyword evidence="4" id="KW-0547">Nucleotide-binding</keyword>
<feature type="transmembrane region" description="Helical" evidence="8">
    <location>
        <begin position="149"/>
        <end position="168"/>
    </location>
</feature>
<feature type="domain" description="ABC transmembrane type-1" evidence="10">
    <location>
        <begin position="34"/>
        <end position="319"/>
    </location>
</feature>
<proteinExistence type="predicted"/>
<evidence type="ECO:0008006" key="13">
    <source>
        <dbReference type="Google" id="ProtNLM"/>
    </source>
</evidence>
<dbReference type="EMBL" id="CAACVJ010000001">
    <property type="protein sequence ID" value="VEP11235.1"/>
    <property type="molecule type" value="Genomic_DNA"/>
</dbReference>
<dbReference type="GO" id="GO:0016887">
    <property type="term" value="F:ATP hydrolysis activity"/>
    <property type="evidence" value="ECO:0007669"/>
    <property type="project" value="InterPro"/>
</dbReference>
<keyword evidence="12" id="KW-1185">Reference proteome</keyword>
<protein>
    <recommendedName>
        <fullName evidence="13">ABC transporter ATP-binding protein</fullName>
    </recommendedName>
</protein>